<protein>
    <recommendedName>
        <fullName evidence="9">Phenol 2-monooxygenase</fullName>
    </recommendedName>
</protein>
<keyword evidence="2" id="KW-0285">Flavoprotein</keyword>
<dbReference type="InterPro" id="IPR036249">
    <property type="entry name" value="Thioredoxin-like_sf"/>
</dbReference>
<dbReference type="InterPro" id="IPR036188">
    <property type="entry name" value="FAD/NAD-bd_sf"/>
</dbReference>
<dbReference type="Pfam" id="PF01494">
    <property type="entry name" value="FAD_binding_3"/>
    <property type="match status" value="1"/>
</dbReference>
<dbReference type="Gene3D" id="3.30.9.10">
    <property type="entry name" value="D-Amino Acid Oxidase, subunit A, domain 2"/>
    <property type="match status" value="1"/>
</dbReference>
<dbReference type="PANTHER" id="PTHR43004">
    <property type="entry name" value="TRK SYSTEM POTASSIUM UPTAKE PROTEIN"/>
    <property type="match status" value="1"/>
</dbReference>
<comment type="caution">
    <text evidence="7">The sequence shown here is derived from an EMBL/GenBank/DDBJ whole genome shotgun (WGS) entry which is preliminary data.</text>
</comment>
<dbReference type="InterPro" id="IPR050641">
    <property type="entry name" value="RIFMO-like"/>
</dbReference>
<dbReference type="GO" id="GO:0016709">
    <property type="term" value="F:oxidoreductase activity, acting on paired donors, with incorporation or reduction of molecular oxygen, NAD(P)H as one donor, and incorporation of one atom of oxygen"/>
    <property type="evidence" value="ECO:0007669"/>
    <property type="project" value="UniProtKB-ARBA"/>
</dbReference>
<dbReference type="AlphaFoldDB" id="A0A9Q3C4Z4"/>
<evidence type="ECO:0000259" key="6">
    <source>
        <dbReference type="Pfam" id="PF07976"/>
    </source>
</evidence>
<dbReference type="OrthoDB" id="1716816at2759"/>
<evidence type="ECO:0000256" key="1">
    <source>
        <dbReference type="ARBA" id="ARBA00007801"/>
    </source>
</evidence>
<dbReference type="PRINTS" id="PR00420">
    <property type="entry name" value="RNGMNOXGNASE"/>
</dbReference>
<keyword evidence="3" id="KW-0274">FAD</keyword>
<dbReference type="Gene3D" id="3.40.30.20">
    <property type="match status" value="1"/>
</dbReference>
<keyword evidence="8" id="KW-1185">Reference proteome</keyword>
<reference evidence="7" key="1">
    <citation type="submission" date="2021-03" db="EMBL/GenBank/DDBJ databases">
        <title>Draft genome sequence of rust myrtle Austropuccinia psidii MF-1, a brazilian biotype.</title>
        <authorList>
            <person name="Quecine M.C."/>
            <person name="Pachon D.M.R."/>
            <person name="Bonatelli M.L."/>
            <person name="Correr F.H."/>
            <person name="Franceschini L.M."/>
            <person name="Leite T.F."/>
            <person name="Margarido G.R.A."/>
            <person name="Almeida C.A."/>
            <person name="Ferrarezi J.A."/>
            <person name="Labate C.A."/>
        </authorList>
    </citation>
    <scope>NUCLEOTIDE SEQUENCE</scope>
    <source>
        <strain evidence="7">MF-1</strain>
    </source>
</reference>
<gene>
    <name evidence="7" type="ORF">O181_016117</name>
</gene>
<dbReference type="EMBL" id="AVOT02004457">
    <property type="protein sequence ID" value="MBW0476402.1"/>
    <property type="molecule type" value="Genomic_DNA"/>
</dbReference>
<dbReference type="InterPro" id="IPR002938">
    <property type="entry name" value="FAD-bd"/>
</dbReference>
<accession>A0A9Q3C4Z4</accession>
<evidence type="ECO:0000313" key="7">
    <source>
        <dbReference type="EMBL" id="MBW0476402.1"/>
    </source>
</evidence>
<dbReference type="SUPFAM" id="SSF54373">
    <property type="entry name" value="FAD-linked reductases, C-terminal domain"/>
    <property type="match status" value="1"/>
</dbReference>
<dbReference type="InterPro" id="IPR038220">
    <property type="entry name" value="PHOX_C_sf"/>
</dbReference>
<dbReference type="Gene3D" id="3.50.50.60">
    <property type="entry name" value="FAD/NAD(P)-binding domain"/>
    <property type="match status" value="1"/>
</dbReference>
<dbReference type="SUPFAM" id="SSF52833">
    <property type="entry name" value="Thioredoxin-like"/>
    <property type="match status" value="1"/>
</dbReference>
<evidence type="ECO:0000256" key="3">
    <source>
        <dbReference type="ARBA" id="ARBA00022827"/>
    </source>
</evidence>
<evidence type="ECO:0008006" key="9">
    <source>
        <dbReference type="Google" id="ProtNLM"/>
    </source>
</evidence>
<evidence type="ECO:0000256" key="2">
    <source>
        <dbReference type="ARBA" id="ARBA00022630"/>
    </source>
</evidence>
<dbReference type="GO" id="GO:0071949">
    <property type="term" value="F:FAD binding"/>
    <property type="evidence" value="ECO:0007669"/>
    <property type="project" value="InterPro"/>
</dbReference>
<feature type="domain" description="FAD-binding" evidence="5">
    <location>
        <begin position="15"/>
        <end position="436"/>
    </location>
</feature>
<comment type="similarity">
    <text evidence="1">Belongs to the PheA/TfdB FAD monooxygenase family.</text>
</comment>
<feature type="domain" description="Phenol hydroxylase-like C-terminal dimerisation" evidence="6">
    <location>
        <begin position="479"/>
        <end position="682"/>
    </location>
</feature>
<name>A0A9Q3C4Z4_9BASI</name>
<organism evidence="7 8">
    <name type="scientific">Austropuccinia psidii MF-1</name>
    <dbReference type="NCBI Taxonomy" id="1389203"/>
    <lineage>
        <taxon>Eukaryota</taxon>
        <taxon>Fungi</taxon>
        <taxon>Dikarya</taxon>
        <taxon>Basidiomycota</taxon>
        <taxon>Pucciniomycotina</taxon>
        <taxon>Pucciniomycetes</taxon>
        <taxon>Pucciniales</taxon>
        <taxon>Sphaerophragmiaceae</taxon>
        <taxon>Austropuccinia</taxon>
    </lineage>
</organism>
<dbReference type="Pfam" id="PF07976">
    <property type="entry name" value="Phe_hydrox_dim"/>
    <property type="match status" value="1"/>
</dbReference>
<sequence length="683" mass="76613">MFDSLSLDTTNKSSELDVLIIGAGPAGLMAAASLLRYGISNIRIIDKRSTKIFTGQADGLNPRSLEIFQVLGMGTRIQDEVLELAEIRFWNPDSTGRIRRTSRIPDTIPGISRFRQSVVHQGRIERIFLDKIAEWSTPSHASRTGIESLYEDTRPQVQVERAVCPDMLSLPSLSASALSDLPEDRITVRLRHLTEKEALPAQFSPTAASDGIFRSNMFQDDALDACPVGLPSEEYLETVHCRYIIGADGARSWTRKAVGFELVGESANFFWGVLDGIVITDFPDIRARCAIHSAHNGSAMVIPRENDLVRLYIQIAQPEQGKRPNRSDITPEKLLQSAQLILSPYKLEMPKVEWFTCYEIGQRLADHWVWNDRIFMAGDACHTHSPKTGQGMNISMADTFNLTWKLAHVLQKKADPKILKSYEIERAQVAAELIEFDQKFARLFSGKPAKDVLDESGISMEEFQTTMEKSNRFSSGTSVDYQPSELVCKEKTNKREFSYQDDLARKLPIGPRFYSQQVVGVADAKAYQLADLVGADGRWTILIFGGDVTQYSECRYRLEKLSEYLASDAGSPIRKYTPKGVDLDSIINCLTIVASKQASLEYEQFHPVLRPKVGKYGIQAYKKIFTDDESYHQGHGKAYESYGINPKVGCIAIIRPDQYVSWVTSIENHAGLASFFDAFMLEP</sequence>
<dbReference type="PANTHER" id="PTHR43004:SF20">
    <property type="entry name" value="2-MONOOXYGENASE, PUTATIVE (AFU_ORTHOLOGUE AFUA_1G13660)-RELATED"/>
    <property type="match status" value="1"/>
</dbReference>
<keyword evidence="4" id="KW-0560">Oxidoreductase</keyword>
<evidence type="ECO:0000256" key="4">
    <source>
        <dbReference type="ARBA" id="ARBA00023002"/>
    </source>
</evidence>
<dbReference type="Proteomes" id="UP000765509">
    <property type="component" value="Unassembled WGS sequence"/>
</dbReference>
<dbReference type="CDD" id="cd02979">
    <property type="entry name" value="PHOX_C"/>
    <property type="match status" value="1"/>
</dbReference>
<proteinExistence type="inferred from homology"/>
<evidence type="ECO:0000259" key="5">
    <source>
        <dbReference type="Pfam" id="PF01494"/>
    </source>
</evidence>
<dbReference type="SUPFAM" id="SSF51905">
    <property type="entry name" value="FAD/NAD(P)-binding domain"/>
    <property type="match status" value="1"/>
</dbReference>
<dbReference type="InterPro" id="IPR012941">
    <property type="entry name" value="Phe_hydrox_C_dim_dom"/>
</dbReference>
<evidence type="ECO:0000313" key="8">
    <source>
        <dbReference type="Proteomes" id="UP000765509"/>
    </source>
</evidence>